<dbReference type="EMBL" id="CM047580">
    <property type="protein sequence ID" value="KAI9921740.1"/>
    <property type="molecule type" value="Genomic_DNA"/>
</dbReference>
<reference evidence="1 2" key="1">
    <citation type="journal article" date="2022" name="bioRxiv">
        <title>The genome of the oomycete Peronosclerospora sorghi, a cosmopolitan pathogen of maize and sorghum, is inflated with dispersed pseudogenes.</title>
        <authorList>
            <person name="Fletcher K."/>
            <person name="Martin F."/>
            <person name="Isakeit T."/>
            <person name="Cavanaugh K."/>
            <person name="Magill C."/>
            <person name="Michelmore R."/>
        </authorList>
    </citation>
    <scope>NUCLEOTIDE SEQUENCE [LARGE SCALE GENOMIC DNA]</scope>
    <source>
        <strain evidence="1">P6</strain>
    </source>
</reference>
<sequence>MCGGKRLSSHPGKRHIVTSQRVIQPSIAGFQMYLFMHCVTEDDSCIILERLVSPCWIPGSNCPEAFHDRSLELTDVVQIVLLAAVGVNRLQYAATGAAGASSCSVRDTKWFPLTNAKHNGDRSFGGTQERRNVILVPETG</sequence>
<comment type="caution">
    <text evidence="1">The sequence shown here is derived from an EMBL/GenBank/DDBJ whole genome shotgun (WGS) entry which is preliminary data.</text>
</comment>
<evidence type="ECO:0000313" key="2">
    <source>
        <dbReference type="Proteomes" id="UP001163321"/>
    </source>
</evidence>
<proteinExistence type="predicted"/>
<gene>
    <name evidence="1" type="ORF">PsorP6_000135</name>
</gene>
<keyword evidence="2" id="KW-1185">Reference proteome</keyword>
<dbReference type="Proteomes" id="UP001163321">
    <property type="component" value="Chromosome 1"/>
</dbReference>
<organism evidence="1 2">
    <name type="scientific">Peronosclerospora sorghi</name>
    <dbReference type="NCBI Taxonomy" id="230839"/>
    <lineage>
        <taxon>Eukaryota</taxon>
        <taxon>Sar</taxon>
        <taxon>Stramenopiles</taxon>
        <taxon>Oomycota</taxon>
        <taxon>Peronosporomycetes</taxon>
        <taxon>Peronosporales</taxon>
        <taxon>Peronosporaceae</taxon>
        <taxon>Peronosclerospora</taxon>
    </lineage>
</organism>
<name>A0ACC0WUP4_9STRA</name>
<protein>
    <submittedName>
        <fullName evidence="1">Uncharacterized protein</fullName>
    </submittedName>
</protein>
<accession>A0ACC0WUP4</accession>
<evidence type="ECO:0000313" key="1">
    <source>
        <dbReference type="EMBL" id="KAI9921740.1"/>
    </source>
</evidence>